<evidence type="ECO:0000313" key="2">
    <source>
        <dbReference type="EMBL" id="RAS65183.1"/>
    </source>
</evidence>
<keyword evidence="1" id="KW-0812">Transmembrane</keyword>
<dbReference type="RefSeq" id="WP_258401173.1">
    <property type="nucleotide sequence ID" value="NZ_QLTR01000008.1"/>
</dbReference>
<feature type="transmembrane region" description="Helical" evidence="1">
    <location>
        <begin position="26"/>
        <end position="51"/>
    </location>
</feature>
<feature type="transmembrane region" description="Helical" evidence="1">
    <location>
        <begin position="102"/>
        <end position="119"/>
    </location>
</feature>
<feature type="transmembrane region" description="Helical" evidence="1">
    <location>
        <begin position="139"/>
        <end position="160"/>
    </location>
</feature>
<name>A0A329EBL7_VIBDI</name>
<dbReference type="AlphaFoldDB" id="A0A329EBL7"/>
<comment type="caution">
    <text evidence="2">The sequence shown here is derived from an EMBL/GenBank/DDBJ whole genome shotgun (WGS) entry which is preliminary data.</text>
</comment>
<keyword evidence="1" id="KW-1133">Transmembrane helix</keyword>
<feature type="transmembrane region" description="Helical" evidence="1">
    <location>
        <begin position="172"/>
        <end position="196"/>
    </location>
</feature>
<dbReference type="Proteomes" id="UP000248729">
    <property type="component" value="Unassembled WGS sequence"/>
</dbReference>
<evidence type="ECO:0000256" key="1">
    <source>
        <dbReference type="SAM" id="Phobius"/>
    </source>
</evidence>
<keyword evidence="1" id="KW-0472">Membrane</keyword>
<gene>
    <name evidence="2" type="ORF">DET48_10855</name>
</gene>
<proteinExistence type="predicted"/>
<feature type="transmembrane region" description="Helical" evidence="1">
    <location>
        <begin position="71"/>
        <end position="90"/>
    </location>
</feature>
<evidence type="ECO:0000313" key="3">
    <source>
        <dbReference type="Proteomes" id="UP000248729"/>
    </source>
</evidence>
<reference evidence="2 3" key="1">
    <citation type="submission" date="2018-06" db="EMBL/GenBank/DDBJ databases">
        <title>Freshwater and sediment microbial communities from various areas in North America, analyzing microbe dynamics in response to fracking.</title>
        <authorList>
            <person name="Lamendella R."/>
        </authorList>
    </citation>
    <scope>NUCLEOTIDE SEQUENCE [LARGE SCALE GENOMIC DNA]</scope>
    <source>
        <strain evidence="2 3">99A</strain>
    </source>
</reference>
<accession>A0A329EBL7</accession>
<sequence length="247" mass="27618">MYPLLSIDPANGWSAAVSLKLNPKSILLTFLFIILLIVVANMAGIWARFYLQFPHVKSFIRLVDVDTEMNIPTLYSSFAMFVASALLALVGYMHRVRRESGFPWFGLAFIFIFLSIDESSEFHEMLVGPVRETLHTSGVFYFAWVIPYGIVAIVLGTAYFRFLLNLPKNMLGLYLLSGVVFLSGAIGLELVGGVIAQKSGTESFIYAISYTCEETLEMLGIALLIYTTSRYIVQVFPGTKLEFVESK</sequence>
<dbReference type="EMBL" id="QLTR01000008">
    <property type="protein sequence ID" value="RAS65183.1"/>
    <property type="molecule type" value="Genomic_DNA"/>
</dbReference>
<organism evidence="2 3">
    <name type="scientific">Vibrio diazotrophicus</name>
    <dbReference type="NCBI Taxonomy" id="685"/>
    <lineage>
        <taxon>Bacteria</taxon>
        <taxon>Pseudomonadati</taxon>
        <taxon>Pseudomonadota</taxon>
        <taxon>Gammaproteobacteria</taxon>
        <taxon>Vibrionales</taxon>
        <taxon>Vibrionaceae</taxon>
        <taxon>Vibrio</taxon>
    </lineage>
</organism>
<protein>
    <submittedName>
        <fullName evidence="2">Uncharacterized protein</fullName>
    </submittedName>
</protein>